<accession>A0AAD6J4J3</accession>
<gene>
    <name evidence="1" type="ORF">Dda_0252</name>
</gene>
<dbReference type="AlphaFoldDB" id="A0AAD6J4J3"/>
<protein>
    <submittedName>
        <fullName evidence="1">Uncharacterized protein</fullName>
    </submittedName>
</protein>
<proteinExistence type="predicted"/>
<comment type="caution">
    <text evidence="1">The sequence shown here is derived from an EMBL/GenBank/DDBJ whole genome shotgun (WGS) entry which is preliminary data.</text>
</comment>
<evidence type="ECO:0000313" key="1">
    <source>
        <dbReference type="EMBL" id="KAJ6264110.1"/>
    </source>
</evidence>
<dbReference type="EMBL" id="JAQGDS010000001">
    <property type="protein sequence ID" value="KAJ6264110.1"/>
    <property type="molecule type" value="Genomic_DNA"/>
</dbReference>
<organism evidence="1 2">
    <name type="scientific">Drechslerella dactyloides</name>
    <name type="common">Nematode-trapping fungus</name>
    <name type="synonym">Arthrobotrys dactyloides</name>
    <dbReference type="NCBI Taxonomy" id="74499"/>
    <lineage>
        <taxon>Eukaryota</taxon>
        <taxon>Fungi</taxon>
        <taxon>Dikarya</taxon>
        <taxon>Ascomycota</taxon>
        <taxon>Pezizomycotina</taxon>
        <taxon>Orbiliomycetes</taxon>
        <taxon>Orbiliales</taxon>
        <taxon>Orbiliaceae</taxon>
        <taxon>Drechslerella</taxon>
    </lineage>
</organism>
<evidence type="ECO:0000313" key="2">
    <source>
        <dbReference type="Proteomes" id="UP001221413"/>
    </source>
</evidence>
<name>A0AAD6J4J3_DREDA</name>
<reference evidence="1" key="1">
    <citation type="submission" date="2023-01" db="EMBL/GenBank/DDBJ databases">
        <title>The chitinases involved in constricting ring structure development in the nematode-trapping fungus Drechslerella dactyloides.</title>
        <authorList>
            <person name="Wang R."/>
            <person name="Zhang L."/>
            <person name="Tang P."/>
            <person name="Li S."/>
            <person name="Liang L."/>
        </authorList>
    </citation>
    <scope>NUCLEOTIDE SEQUENCE</scope>
    <source>
        <strain evidence="1">YMF1.00031</strain>
    </source>
</reference>
<sequence>MIQGHQQYKVRKSLAASVSSSEQRLLKPLSSGEHPPLSSGLFTTFGPLEAVHRHRVNIFDVTRTG</sequence>
<dbReference type="Proteomes" id="UP001221413">
    <property type="component" value="Unassembled WGS sequence"/>
</dbReference>
<keyword evidence="2" id="KW-1185">Reference proteome</keyword>